<dbReference type="KEGG" id="cart:PA27867_1078"/>
<keyword evidence="2" id="KW-1133">Transmembrane helix</keyword>
<keyword evidence="2" id="KW-0812">Transmembrane</keyword>
<dbReference type="RefSeq" id="WP_066594236.1">
    <property type="nucleotide sequence ID" value="NZ_CP016282.1"/>
</dbReference>
<name>A0A1B1BHP5_9MICO</name>
<accession>A0A1B1BHP5</accession>
<gene>
    <name evidence="3" type="ORF">PA27867_1078</name>
</gene>
<organism evidence="3 4">
    <name type="scientific">Cryobacterium arcticum</name>
    <dbReference type="NCBI Taxonomy" id="670052"/>
    <lineage>
        <taxon>Bacteria</taxon>
        <taxon>Bacillati</taxon>
        <taxon>Actinomycetota</taxon>
        <taxon>Actinomycetes</taxon>
        <taxon>Micrococcales</taxon>
        <taxon>Microbacteriaceae</taxon>
        <taxon>Cryobacterium</taxon>
    </lineage>
</organism>
<feature type="region of interest" description="Disordered" evidence="1">
    <location>
        <begin position="250"/>
        <end position="316"/>
    </location>
</feature>
<keyword evidence="4" id="KW-1185">Reference proteome</keyword>
<evidence type="ECO:0000313" key="4">
    <source>
        <dbReference type="Proteomes" id="UP000092582"/>
    </source>
</evidence>
<proteinExistence type="predicted"/>
<keyword evidence="2" id="KW-0472">Membrane</keyword>
<protein>
    <recommendedName>
        <fullName evidence="5">Gram-positive cocci surface proteins LPxTG domain-containing protein</fullName>
    </recommendedName>
</protein>
<evidence type="ECO:0000313" key="3">
    <source>
        <dbReference type="EMBL" id="ANP72044.1"/>
    </source>
</evidence>
<sequence precursor="true">MSEIGASVSSAPARQDPGRPRTFLRRGLTIAFGLVLAATAVLGTTPAPASAAPVPGSVTQCNGIQNVGGEGIECDVTVTNTLDVSTGVSSSTIVVRTCTGAANDAVLCTVLPTSFPTATTVVDQCNGSGNGGGGTVVCRVTVVNNIIGDTTLATATVNQCGDSAGDGGGDPALNCAPVQLTTSATITQCNSSGRGGGTPGRVTCTVAPSTASTALPVSITQCIGSANGGGAFVTCSASLTHNVYPAGTAVPPVGTPTPTPTSGPTTPPATTPPSTTPPATTPPTSSTPTPTPTPTSPVSPLLPVPPGGGTGNGGELAATGTDALPVFLVAGGALLIGGILVAIMLLRRRSDRSDARTAPAQRPTPLG</sequence>
<feature type="transmembrane region" description="Helical" evidence="2">
    <location>
        <begin position="324"/>
        <end position="346"/>
    </location>
</feature>
<reference evidence="3 4" key="1">
    <citation type="submission" date="2016-06" db="EMBL/GenBank/DDBJ databases">
        <title>Genome sequencing of Cryobacterium arcticum PAMC 27867.</title>
        <authorList>
            <person name="Lee J."/>
            <person name="Kim O.-S."/>
        </authorList>
    </citation>
    <scope>NUCLEOTIDE SEQUENCE [LARGE SCALE GENOMIC DNA]</scope>
    <source>
        <strain evidence="3 4">PAMC 27867</strain>
    </source>
</reference>
<dbReference type="AlphaFoldDB" id="A0A1B1BHP5"/>
<evidence type="ECO:0000256" key="2">
    <source>
        <dbReference type="SAM" id="Phobius"/>
    </source>
</evidence>
<dbReference type="EMBL" id="CP016282">
    <property type="protein sequence ID" value="ANP72044.1"/>
    <property type="molecule type" value="Genomic_DNA"/>
</dbReference>
<feature type="compositionally biased region" description="Pro residues" evidence="1">
    <location>
        <begin position="253"/>
        <end position="281"/>
    </location>
</feature>
<feature type="region of interest" description="Disordered" evidence="1">
    <location>
        <begin position="1"/>
        <end position="20"/>
    </location>
</feature>
<dbReference type="OrthoDB" id="5117512at2"/>
<dbReference type="STRING" id="670052.PA27867_1078"/>
<evidence type="ECO:0008006" key="5">
    <source>
        <dbReference type="Google" id="ProtNLM"/>
    </source>
</evidence>
<dbReference type="Proteomes" id="UP000092582">
    <property type="component" value="Chromosome 1"/>
</dbReference>
<evidence type="ECO:0000256" key="1">
    <source>
        <dbReference type="SAM" id="MobiDB-lite"/>
    </source>
</evidence>
<feature type="compositionally biased region" description="Pro residues" evidence="1">
    <location>
        <begin position="289"/>
        <end position="306"/>
    </location>
</feature>